<evidence type="ECO:0000313" key="8">
    <source>
        <dbReference type="Proteomes" id="UP000836841"/>
    </source>
</evidence>
<feature type="region of interest" description="Disordered" evidence="5">
    <location>
        <begin position="245"/>
        <end position="264"/>
    </location>
</feature>
<dbReference type="GO" id="GO:0003677">
    <property type="term" value="F:DNA binding"/>
    <property type="evidence" value="ECO:0007669"/>
    <property type="project" value="UniProtKB-KW"/>
</dbReference>
<keyword evidence="4" id="KW-0539">Nucleus</keyword>
<keyword evidence="1" id="KW-0805">Transcription regulation</keyword>
<name>A0AAU9SCN0_THLAR</name>
<dbReference type="InterPro" id="IPR003441">
    <property type="entry name" value="NAC-dom"/>
</dbReference>
<feature type="compositionally biased region" description="Basic and acidic residues" evidence="5">
    <location>
        <begin position="248"/>
        <end position="258"/>
    </location>
</feature>
<reference evidence="7 8" key="1">
    <citation type="submission" date="2022-03" db="EMBL/GenBank/DDBJ databases">
        <authorList>
            <person name="Nunn A."/>
            <person name="Chopra R."/>
            <person name="Nunn A."/>
            <person name="Contreras Garrido A."/>
        </authorList>
    </citation>
    <scope>NUCLEOTIDE SEQUENCE [LARGE SCALE GENOMIC DNA]</scope>
</reference>
<dbReference type="EMBL" id="CAJVSB020000801">
    <property type="protein sequence ID" value="CAH2062629.1"/>
    <property type="molecule type" value="Genomic_DNA"/>
</dbReference>
<sequence length="375" mass="42696">METNPTNIFQSPSMEGTNFPNNHVLPPGFRFHPTDEELITEYLHKKISSPMNPILSIMAEIDLYKFDPWELPGSLLHINGSEFFKGKTSQRPSKESLFALSHSRAGFHGLMSLCGKEVELKDKCRPNSLLVISFLFIEPKQFLVDAGRSKRQEVSQRCPPNRAAVSGYWKATGTDKPILSSYGSKCVGVKKALVFYRGRPPKGVKTEWMMYEYKLLDDRRLSTRLRGSMRLDDWVLCRVRQKSNGQFPRRENQEESNHKSFPQTELGGFEERDIIEKMNYLIDSQQVHQEGEVVDAHQQPSLDHFQGGLSGQIFFGMNSNTQIQSHPIFSMKTALQTIKRVLSVGAMDELLVPISPNRRPSSLLNLDKSSLFEIS</sequence>
<protein>
    <recommendedName>
        <fullName evidence="6">NAC domain-containing protein</fullName>
    </recommendedName>
</protein>
<proteinExistence type="predicted"/>
<dbReference type="SUPFAM" id="SSF101941">
    <property type="entry name" value="NAC domain"/>
    <property type="match status" value="2"/>
</dbReference>
<gene>
    <name evidence="7" type="ORF">TAV2_LOCUS15095</name>
</gene>
<dbReference type="PANTHER" id="PTHR31719">
    <property type="entry name" value="NAC TRANSCRIPTION FACTOR 56"/>
    <property type="match status" value="1"/>
</dbReference>
<dbReference type="GO" id="GO:0006355">
    <property type="term" value="P:regulation of DNA-templated transcription"/>
    <property type="evidence" value="ECO:0007669"/>
    <property type="project" value="InterPro"/>
</dbReference>
<dbReference type="InterPro" id="IPR036093">
    <property type="entry name" value="NAC_dom_sf"/>
</dbReference>
<organism evidence="7 8">
    <name type="scientific">Thlaspi arvense</name>
    <name type="common">Field penny-cress</name>
    <dbReference type="NCBI Taxonomy" id="13288"/>
    <lineage>
        <taxon>Eukaryota</taxon>
        <taxon>Viridiplantae</taxon>
        <taxon>Streptophyta</taxon>
        <taxon>Embryophyta</taxon>
        <taxon>Tracheophyta</taxon>
        <taxon>Spermatophyta</taxon>
        <taxon>Magnoliopsida</taxon>
        <taxon>eudicotyledons</taxon>
        <taxon>Gunneridae</taxon>
        <taxon>Pentapetalae</taxon>
        <taxon>rosids</taxon>
        <taxon>malvids</taxon>
        <taxon>Brassicales</taxon>
        <taxon>Brassicaceae</taxon>
        <taxon>Thlaspideae</taxon>
        <taxon>Thlaspi</taxon>
    </lineage>
</organism>
<dbReference type="PROSITE" id="PS51005">
    <property type="entry name" value="NAC"/>
    <property type="match status" value="1"/>
</dbReference>
<evidence type="ECO:0000256" key="3">
    <source>
        <dbReference type="ARBA" id="ARBA00023163"/>
    </source>
</evidence>
<comment type="caution">
    <text evidence="7">The sequence shown here is derived from an EMBL/GenBank/DDBJ whole genome shotgun (WGS) entry which is preliminary data.</text>
</comment>
<dbReference type="AlphaFoldDB" id="A0AAU9SCN0"/>
<dbReference type="Gene3D" id="2.170.150.80">
    <property type="entry name" value="NAC domain"/>
    <property type="match status" value="2"/>
</dbReference>
<dbReference type="Pfam" id="PF02365">
    <property type="entry name" value="NAM"/>
    <property type="match status" value="2"/>
</dbReference>
<dbReference type="PANTHER" id="PTHR31719:SF105">
    <property type="entry name" value="NAC DOMAIN-CONTAINING PROTEIN"/>
    <property type="match status" value="1"/>
</dbReference>
<evidence type="ECO:0000256" key="5">
    <source>
        <dbReference type="SAM" id="MobiDB-lite"/>
    </source>
</evidence>
<evidence type="ECO:0000256" key="2">
    <source>
        <dbReference type="ARBA" id="ARBA00023125"/>
    </source>
</evidence>
<evidence type="ECO:0000256" key="4">
    <source>
        <dbReference type="ARBA" id="ARBA00023242"/>
    </source>
</evidence>
<feature type="domain" description="NAC" evidence="6">
    <location>
        <begin position="25"/>
        <end position="242"/>
    </location>
</feature>
<dbReference type="Proteomes" id="UP000836841">
    <property type="component" value="Unassembled WGS sequence"/>
</dbReference>
<evidence type="ECO:0000256" key="1">
    <source>
        <dbReference type="ARBA" id="ARBA00023015"/>
    </source>
</evidence>
<keyword evidence="3" id="KW-0804">Transcription</keyword>
<evidence type="ECO:0000259" key="6">
    <source>
        <dbReference type="PROSITE" id="PS51005"/>
    </source>
</evidence>
<evidence type="ECO:0000313" key="7">
    <source>
        <dbReference type="EMBL" id="CAH2062629.1"/>
    </source>
</evidence>
<keyword evidence="2" id="KW-0238">DNA-binding</keyword>
<keyword evidence="8" id="KW-1185">Reference proteome</keyword>
<accession>A0AAU9SCN0</accession>